<keyword evidence="5 7" id="KW-1133">Transmembrane helix</keyword>
<dbReference type="InterPro" id="IPR035906">
    <property type="entry name" value="MetI-like_sf"/>
</dbReference>
<evidence type="ECO:0000256" key="3">
    <source>
        <dbReference type="ARBA" id="ARBA00022475"/>
    </source>
</evidence>
<feature type="transmembrane region" description="Helical" evidence="7">
    <location>
        <begin position="104"/>
        <end position="126"/>
    </location>
</feature>
<feature type="transmembrane region" description="Helical" evidence="7">
    <location>
        <begin position="12"/>
        <end position="30"/>
    </location>
</feature>
<comment type="subcellular location">
    <subcellularLocation>
        <location evidence="1 7">Cell membrane</location>
        <topology evidence="1 7">Multi-pass membrane protein</topology>
    </subcellularLocation>
</comment>
<dbReference type="PANTHER" id="PTHR32243:SF18">
    <property type="entry name" value="INNER MEMBRANE ABC TRANSPORTER PERMEASE PROTEIN YCJP"/>
    <property type="match status" value="1"/>
</dbReference>
<evidence type="ECO:0000256" key="7">
    <source>
        <dbReference type="RuleBase" id="RU363032"/>
    </source>
</evidence>
<evidence type="ECO:0000256" key="4">
    <source>
        <dbReference type="ARBA" id="ARBA00022692"/>
    </source>
</evidence>
<keyword evidence="6 7" id="KW-0472">Membrane</keyword>
<gene>
    <name evidence="9" type="ORF">AGR4C_Lc30007</name>
</gene>
<evidence type="ECO:0000313" key="9">
    <source>
        <dbReference type="EMBL" id="CUX52077.1"/>
    </source>
</evidence>
<evidence type="ECO:0000256" key="6">
    <source>
        <dbReference type="ARBA" id="ARBA00023136"/>
    </source>
</evidence>
<keyword evidence="3" id="KW-1003">Cell membrane</keyword>
<comment type="similarity">
    <text evidence="7">Belongs to the binding-protein-dependent transport system permease family.</text>
</comment>
<keyword evidence="4 7" id="KW-0812">Transmembrane</keyword>
<evidence type="ECO:0000256" key="2">
    <source>
        <dbReference type="ARBA" id="ARBA00022448"/>
    </source>
</evidence>
<dbReference type="SUPFAM" id="SSF161098">
    <property type="entry name" value="MetI-like"/>
    <property type="match status" value="1"/>
</dbReference>
<dbReference type="InterPro" id="IPR000515">
    <property type="entry name" value="MetI-like"/>
</dbReference>
<dbReference type="RefSeq" id="WP_003510396.1">
    <property type="nucleotide sequence ID" value="NZ_LT009731.1"/>
</dbReference>
<dbReference type="Proteomes" id="UP000191897">
    <property type="component" value="Unassembled WGS sequence"/>
</dbReference>
<dbReference type="InterPro" id="IPR050901">
    <property type="entry name" value="BP-dep_ABC_trans_perm"/>
</dbReference>
<dbReference type="EMBL" id="FBWC01000025">
    <property type="protein sequence ID" value="CUX52077.1"/>
    <property type="molecule type" value="Genomic_DNA"/>
</dbReference>
<organism evidence="9 10">
    <name type="scientific">Agrobacterium tumefaciens str. Kerr 14</name>
    <dbReference type="NCBI Taxonomy" id="1183424"/>
    <lineage>
        <taxon>Bacteria</taxon>
        <taxon>Pseudomonadati</taxon>
        <taxon>Pseudomonadota</taxon>
        <taxon>Alphaproteobacteria</taxon>
        <taxon>Hyphomicrobiales</taxon>
        <taxon>Rhizobiaceae</taxon>
        <taxon>Rhizobium/Agrobacterium group</taxon>
        <taxon>Agrobacterium</taxon>
        <taxon>Agrobacterium tumefaciens complex</taxon>
    </lineage>
</organism>
<dbReference type="GO" id="GO:0055085">
    <property type="term" value="P:transmembrane transport"/>
    <property type="evidence" value="ECO:0007669"/>
    <property type="project" value="InterPro"/>
</dbReference>
<dbReference type="GeneID" id="92923853"/>
<dbReference type="Pfam" id="PF00528">
    <property type="entry name" value="BPD_transp_1"/>
    <property type="match status" value="1"/>
</dbReference>
<evidence type="ECO:0000259" key="8">
    <source>
        <dbReference type="PROSITE" id="PS50928"/>
    </source>
</evidence>
<reference evidence="9 10" key="1">
    <citation type="submission" date="2016-01" db="EMBL/GenBank/DDBJ databases">
        <authorList>
            <person name="Oliw E.H."/>
        </authorList>
    </citation>
    <scope>NUCLEOTIDE SEQUENCE [LARGE SCALE GENOMIC DNA]</scope>
    <source>
        <strain evidence="9 10">Kerr 14</strain>
    </source>
</reference>
<name>A0A1S7RGG9_AGRTU</name>
<feature type="transmembrane region" description="Helical" evidence="7">
    <location>
        <begin position="245"/>
        <end position="266"/>
    </location>
</feature>
<dbReference type="Gene3D" id="1.10.3720.10">
    <property type="entry name" value="MetI-like"/>
    <property type="match status" value="1"/>
</dbReference>
<feature type="transmembrane region" description="Helical" evidence="7">
    <location>
        <begin position="74"/>
        <end position="95"/>
    </location>
</feature>
<dbReference type="CDD" id="cd06261">
    <property type="entry name" value="TM_PBP2"/>
    <property type="match status" value="1"/>
</dbReference>
<dbReference type="AlphaFoldDB" id="A0A1S7RGG9"/>
<evidence type="ECO:0000256" key="1">
    <source>
        <dbReference type="ARBA" id="ARBA00004651"/>
    </source>
</evidence>
<dbReference type="PANTHER" id="PTHR32243">
    <property type="entry name" value="MALTOSE TRANSPORT SYSTEM PERMEASE-RELATED"/>
    <property type="match status" value="1"/>
</dbReference>
<proteinExistence type="inferred from homology"/>
<dbReference type="PROSITE" id="PS50928">
    <property type="entry name" value="ABC_TM1"/>
    <property type="match status" value="1"/>
</dbReference>
<sequence>MTSRIFLTLAHRLAILAYIVFALFPLFWLLKVSVTPNDLLYSEGVRMWPSHATLDHYRYVIENSAFPTFFKNSVIVAGSTALAVTVLSSLSGYALSRFRFKGKYWIVALMLITQMFPLVMLVAPIFKMLSPLGLTNSLTGLVIVYTAFNVPFATFLMQSFFDGIPKDLEEAAMIDGASRFTAFRQIILPLTLPGIAATLGFVFTAAWSELLFALMLISGNQSATFPVGLLTFVSKFSVDFGQMMAAGVLALIPACLFFLLIQRYLVQGLTAGAVKG</sequence>
<evidence type="ECO:0000313" key="10">
    <source>
        <dbReference type="Proteomes" id="UP000191897"/>
    </source>
</evidence>
<feature type="domain" description="ABC transmembrane type-1" evidence="8">
    <location>
        <begin position="70"/>
        <end position="261"/>
    </location>
</feature>
<accession>A0A1S7RGG9</accession>
<keyword evidence="2 7" id="KW-0813">Transport</keyword>
<dbReference type="GO" id="GO:0005886">
    <property type="term" value="C:plasma membrane"/>
    <property type="evidence" value="ECO:0007669"/>
    <property type="project" value="UniProtKB-SubCell"/>
</dbReference>
<feature type="transmembrane region" description="Helical" evidence="7">
    <location>
        <begin position="138"/>
        <end position="161"/>
    </location>
</feature>
<evidence type="ECO:0000256" key="5">
    <source>
        <dbReference type="ARBA" id="ARBA00022989"/>
    </source>
</evidence>
<feature type="transmembrane region" description="Helical" evidence="7">
    <location>
        <begin position="182"/>
        <end position="204"/>
    </location>
</feature>
<protein>
    <submittedName>
        <fullName evidence="9">Sugar ABC transporter, membrane spanning protein</fullName>
    </submittedName>
</protein>